<dbReference type="InterPro" id="IPR016181">
    <property type="entry name" value="Acyl_CoA_acyltransferase"/>
</dbReference>
<sequence length="210" mass="22153">MRTLADLLDEAQRGRLPEADGGLTVLPQPSPRDLGVIAFTAHTVVFADLDPVWIRDRLPPGDLSAPLCPPFLSALGRWAGRQVGNIDLLLLAEPLAGPPPAPLEELTAGDHPRVARARRYRDDVRVWTSQDGGLLVVGRGVAGRWEAAVEVEPDHRGRGLGRALAASARHLAPGPVWAQVAPGNAASVRAFLAAGYRPIGAEALLPAPTG</sequence>
<dbReference type="Pfam" id="PF00583">
    <property type="entry name" value="Acetyltransf_1"/>
    <property type="match status" value="1"/>
</dbReference>
<dbReference type="InterPro" id="IPR000182">
    <property type="entry name" value="GNAT_dom"/>
</dbReference>
<gene>
    <name evidence="2" type="ORF">GCM10022419_041310</name>
</gene>
<reference evidence="3" key="1">
    <citation type="journal article" date="2019" name="Int. J. Syst. Evol. Microbiol.">
        <title>The Global Catalogue of Microorganisms (GCM) 10K type strain sequencing project: providing services to taxonomists for standard genome sequencing and annotation.</title>
        <authorList>
            <consortium name="The Broad Institute Genomics Platform"/>
            <consortium name="The Broad Institute Genome Sequencing Center for Infectious Disease"/>
            <person name="Wu L."/>
            <person name="Ma J."/>
        </authorList>
    </citation>
    <scope>NUCLEOTIDE SEQUENCE [LARGE SCALE GENOMIC DNA]</scope>
    <source>
        <strain evidence="3">JCM 17326</strain>
    </source>
</reference>
<organism evidence="2 3">
    <name type="scientific">Nonomuraea rosea</name>
    <dbReference type="NCBI Taxonomy" id="638574"/>
    <lineage>
        <taxon>Bacteria</taxon>
        <taxon>Bacillati</taxon>
        <taxon>Actinomycetota</taxon>
        <taxon>Actinomycetes</taxon>
        <taxon>Streptosporangiales</taxon>
        <taxon>Streptosporangiaceae</taxon>
        <taxon>Nonomuraea</taxon>
    </lineage>
</organism>
<feature type="domain" description="N-acetyltransferase" evidence="1">
    <location>
        <begin position="86"/>
        <end position="210"/>
    </location>
</feature>
<accession>A0ABP6WY50</accession>
<comment type="caution">
    <text evidence="2">The sequence shown here is derived from an EMBL/GenBank/DDBJ whole genome shotgun (WGS) entry which is preliminary data.</text>
</comment>
<dbReference type="RefSeq" id="WP_345563927.1">
    <property type="nucleotide sequence ID" value="NZ_BAABDQ010000008.1"/>
</dbReference>
<evidence type="ECO:0000313" key="2">
    <source>
        <dbReference type="EMBL" id="GAA3556560.1"/>
    </source>
</evidence>
<keyword evidence="3" id="KW-1185">Reference proteome</keyword>
<dbReference type="EMBL" id="BAABDQ010000008">
    <property type="protein sequence ID" value="GAA3556560.1"/>
    <property type="molecule type" value="Genomic_DNA"/>
</dbReference>
<protein>
    <submittedName>
        <fullName evidence="2">GNAT family N-acetyltransferase</fullName>
    </submittedName>
</protein>
<dbReference type="SUPFAM" id="SSF55729">
    <property type="entry name" value="Acyl-CoA N-acyltransferases (Nat)"/>
    <property type="match status" value="1"/>
</dbReference>
<name>A0ABP6WY50_9ACTN</name>
<evidence type="ECO:0000313" key="3">
    <source>
        <dbReference type="Proteomes" id="UP001500630"/>
    </source>
</evidence>
<evidence type="ECO:0000259" key="1">
    <source>
        <dbReference type="PROSITE" id="PS51186"/>
    </source>
</evidence>
<dbReference type="Gene3D" id="3.40.630.30">
    <property type="match status" value="1"/>
</dbReference>
<dbReference type="PROSITE" id="PS51186">
    <property type="entry name" value="GNAT"/>
    <property type="match status" value="1"/>
</dbReference>
<proteinExistence type="predicted"/>
<dbReference type="Proteomes" id="UP001500630">
    <property type="component" value="Unassembled WGS sequence"/>
</dbReference>